<reference evidence="2" key="1">
    <citation type="journal article" date="2021" name="Nat. Commun.">
        <title>Genetic determinants of endophytism in the Arabidopsis root mycobiome.</title>
        <authorList>
            <person name="Mesny F."/>
            <person name="Miyauchi S."/>
            <person name="Thiergart T."/>
            <person name="Pickel B."/>
            <person name="Atanasova L."/>
            <person name="Karlsson M."/>
            <person name="Huettel B."/>
            <person name="Barry K.W."/>
            <person name="Haridas S."/>
            <person name="Chen C."/>
            <person name="Bauer D."/>
            <person name="Andreopoulos W."/>
            <person name="Pangilinan J."/>
            <person name="LaButti K."/>
            <person name="Riley R."/>
            <person name="Lipzen A."/>
            <person name="Clum A."/>
            <person name="Drula E."/>
            <person name="Henrissat B."/>
            <person name="Kohler A."/>
            <person name="Grigoriev I.V."/>
            <person name="Martin F.M."/>
            <person name="Hacquard S."/>
        </authorList>
    </citation>
    <scope>NUCLEOTIDE SEQUENCE</scope>
    <source>
        <strain evidence="2">MPI-CAGE-AT-0016</strain>
    </source>
</reference>
<organism evidence="2 3">
    <name type="scientific">Plectosphaerella cucumerina</name>
    <dbReference type="NCBI Taxonomy" id="40658"/>
    <lineage>
        <taxon>Eukaryota</taxon>
        <taxon>Fungi</taxon>
        <taxon>Dikarya</taxon>
        <taxon>Ascomycota</taxon>
        <taxon>Pezizomycotina</taxon>
        <taxon>Sordariomycetes</taxon>
        <taxon>Hypocreomycetidae</taxon>
        <taxon>Glomerellales</taxon>
        <taxon>Plectosphaerellaceae</taxon>
        <taxon>Plectosphaerella</taxon>
    </lineage>
</organism>
<comment type="caution">
    <text evidence="2">The sequence shown here is derived from an EMBL/GenBank/DDBJ whole genome shotgun (WGS) entry which is preliminary data.</text>
</comment>
<dbReference type="SUPFAM" id="SSF81383">
    <property type="entry name" value="F-box domain"/>
    <property type="match status" value="1"/>
</dbReference>
<accession>A0A8K0TDZ0</accession>
<dbReference type="SMART" id="SM00256">
    <property type="entry name" value="FBOX"/>
    <property type="match status" value="1"/>
</dbReference>
<feature type="domain" description="F-box" evidence="1">
    <location>
        <begin position="49"/>
        <end position="97"/>
    </location>
</feature>
<dbReference type="Gene3D" id="3.80.10.10">
    <property type="entry name" value="Ribonuclease Inhibitor"/>
    <property type="match status" value="1"/>
</dbReference>
<evidence type="ECO:0000313" key="3">
    <source>
        <dbReference type="Proteomes" id="UP000813385"/>
    </source>
</evidence>
<dbReference type="InterPro" id="IPR036047">
    <property type="entry name" value="F-box-like_dom_sf"/>
</dbReference>
<dbReference type="PROSITE" id="PS50181">
    <property type="entry name" value="FBOX"/>
    <property type="match status" value="1"/>
</dbReference>
<name>A0A8K0TDZ0_9PEZI</name>
<evidence type="ECO:0000259" key="1">
    <source>
        <dbReference type="PROSITE" id="PS50181"/>
    </source>
</evidence>
<dbReference type="AlphaFoldDB" id="A0A8K0TDZ0"/>
<keyword evidence="3" id="KW-1185">Reference proteome</keyword>
<sequence>MDQVTANELMARDGVHQAELSYTFANKTDEDNATAAPAPLHLHQAMEPLADPMQLPTELVDKIFAFLTTKELSQCRRVSQTWRTFLKRSNSHLWDYLEFDSDRMPTIDWFKELGKATRGNAKSLTIRENSIESMNAERWHALYVATPRVSHLDLRLADFGAVRGLFERGDVWSCLRSLTLHHTAQDGTHTLGTIHPLLRCNRTSLEDASFTLAYDSDFVYEVEEAAELWVNLTRLRSLRVHMRMDAYTLIYPDVLEMRRFARCTPCLQQLDICGFGPNVTREGWIDDATQHAEALTLWPHLQVLRTQDVTSYSSTRAFFVPLAQLRSFESQGRVATGTPWSMLAEYCSVVQENNRQVGTDRQQMQYPTLERYWVDDKPLVDSLKPCLAQSFASGTLSALGFQVGSGDLYEEGDTLIDDFLTEITWMTGEPAVKTLGLFDLDLTSFHGDDWGRIQARITAVKEFVDSFPNLHTLVLARMKAAEVKELALVAEGVMTSGRVSNLYVDDCTGTERDFLVQMAKEKGVVIGFDSKVLWPKFPMDLGATTGSV</sequence>
<gene>
    <name evidence="2" type="ORF">B0T11DRAFT_279575</name>
</gene>
<dbReference type="InterPro" id="IPR032675">
    <property type="entry name" value="LRR_dom_sf"/>
</dbReference>
<dbReference type="OrthoDB" id="6419443at2759"/>
<dbReference type="EMBL" id="JAGPXD010000003">
    <property type="protein sequence ID" value="KAH7361775.1"/>
    <property type="molecule type" value="Genomic_DNA"/>
</dbReference>
<evidence type="ECO:0000313" key="2">
    <source>
        <dbReference type="EMBL" id="KAH7361775.1"/>
    </source>
</evidence>
<dbReference type="Pfam" id="PF00646">
    <property type="entry name" value="F-box"/>
    <property type="match status" value="1"/>
</dbReference>
<protein>
    <recommendedName>
        <fullName evidence="1">F-box domain-containing protein</fullName>
    </recommendedName>
</protein>
<dbReference type="Proteomes" id="UP000813385">
    <property type="component" value="Unassembled WGS sequence"/>
</dbReference>
<dbReference type="InterPro" id="IPR001810">
    <property type="entry name" value="F-box_dom"/>
</dbReference>
<proteinExistence type="predicted"/>